<sequence>MGDEDVSTVVCTCDLLKCWAGFRFRSITSNYAEEPARMMGTATYAKLRVQPNEIPVPSVNPNVGMIDRVSNTTGSVMPFGPSAYDFANAISQNDGLERKHQRLVTMTDSHSSNQCRSCIKAIVINATQTGRTLCICTPLTSFTVRLSACTCLSSICLSPIDASVSGVPDTLSRVTCARTCALGRIRLIFFTSMNVCLIEFYPLPAFRSLNSCPRRLVYHIMVLSLIWLTYITSFEDPTKKGMPSARYASNQCHWLTRKIDCASARRCTTQFRTSLCAQLLLSVHPDCSASLDSLRFYVLLFEFHNRNAELACPRFVRSLKTVWTEHRDSVRPRHRKGAIAERFDLIFLNWFIWTYDGTRLGPENRTGFRLAPELYQNWLYGSVNKQPTVKLAKIYINLNRHHKGSVKTHNKQTRFVIKSNYGEEGVVVYTEELSVKRVCFDKTTLPLATDGCSSYRLNSKLKD</sequence>
<gene>
    <name evidence="1" type="ORF">CLF_101985</name>
</gene>
<organism evidence="1 2">
    <name type="scientific">Clonorchis sinensis</name>
    <name type="common">Chinese liver fluke</name>
    <dbReference type="NCBI Taxonomy" id="79923"/>
    <lineage>
        <taxon>Eukaryota</taxon>
        <taxon>Metazoa</taxon>
        <taxon>Spiralia</taxon>
        <taxon>Lophotrochozoa</taxon>
        <taxon>Platyhelminthes</taxon>
        <taxon>Trematoda</taxon>
        <taxon>Digenea</taxon>
        <taxon>Opisthorchiida</taxon>
        <taxon>Opisthorchiata</taxon>
        <taxon>Opisthorchiidae</taxon>
        <taxon>Clonorchis</taxon>
    </lineage>
</organism>
<evidence type="ECO:0000313" key="1">
    <source>
        <dbReference type="EMBL" id="GAA48748.1"/>
    </source>
</evidence>
<evidence type="ECO:0000313" key="2">
    <source>
        <dbReference type="Proteomes" id="UP000008909"/>
    </source>
</evidence>
<dbReference type="AlphaFoldDB" id="G7Y713"/>
<dbReference type="Proteomes" id="UP000008909">
    <property type="component" value="Unassembled WGS sequence"/>
</dbReference>
<accession>G7Y713</accession>
<dbReference type="EMBL" id="DF142907">
    <property type="protein sequence ID" value="GAA48748.1"/>
    <property type="molecule type" value="Genomic_DNA"/>
</dbReference>
<name>G7Y713_CLOSI</name>
<keyword evidence="2" id="KW-1185">Reference proteome</keyword>
<proteinExistence type="predicted"/>
<reference key="2">
    <citation type="submission" date="2011-10" db="EMBL/GenBank/DDBJ databases">
        <title>The genome and transcriptome sequence of Clonorchis sinensis provide insights into the carcinogenic liver fluke.</title>
        <authorList>
            <person name="Wang X."/>
            <person name="Huang Y."/>
            <person name="Chen W."/>
            <person name="Liu H."/>
            <person name="Guo L."/>
            <person name="Chen Y."/>
            <person name="Luo F."/>
            <person name="Zhou W."/>
            <person name="Sun J."/>
            <person name="Mao Q."/>
            <person name="Liang P."/>
            <person name="Zhou C."/>
            <person name="Tian Y."/>
            <person name="Men J."/>
            <person name="Lv X."/>
            <person name="Huang L."/>
            <person name="Zhou J."/>
            <person name="Hu Y."/>
            <person name="Li R."/>
            <person name="Zhang F."/>
            <person name="Lei H."/>
            <person name="Li X."/>
            <person name="Hu X."/>
            <person name="Liang C."/>
            <person name="Xu J."/>
            <person name="Wu Z."/>
            <person name="Yu X."/>
        </authorList>
    </citation>
    <scope>NUCLEOTIDE SEQUENCE</scope>
    <source>
        <strain>Henan</strain>
    </source>
</reference>
<protein>
    <submittedName>
        <fullName evidence="1">Uncharacterized protein</fullName>
    </submittedName>
</protein>
<reference evidence="1" key="1">
    <citation type="journal article" date="2011" name="Genome Biol.">
        <title>The draft genome of the carcinogenic human liver fluke Clonorchis sinensis.</title>
        <authorList>
            <person name="Wang X."/>
            <person name="Chen W."/>
            <person name="Huang Y."/>
            <person name="Sun J."/>
            <person name="Men J."/>
            <person name="Liu H."/>
            <person name="Luo F."/>
            <person name="Guo L."/>
            <person name="Lv X."/>
            <person name="Deng C."/>
            <person name="Zhou C."/>
            <person name="Fan Y."/>
            <person name="Li X."/>
            <person name="Huang L."/>
            <person name="Hu Y."/>
            <person name="Liang C."/>
            <person name="Hu X."/>
            <person name="Xu J."/>
            <person name="Yu X."/>
        </authorList>
    </citation>
    <scope>NUCLEOTIDE SEQUENCE [LARGE SCALE GENOMIC DNA]</scope>
    <source>
        <strain evidence="1">Henan</strain>
    </source>
</reference>